<proteinExistence type="predicted"/>
<feature type="chain" id="PRO_5045882986" description="Tissue inhibitor of metalloproteinase" evidence="2">
    <location>
        <begin position="26"/>
        <end position="185"/>
    </location>
</feature>
<comment type="caution">
    <text evidence="3">The sequence shown here is derived from an EMBL/GenBank/DDBJ whole genome shotgun (WGS) entry which is preliminary data.</text>
</comment>
<keyword evidence="2" id="KW-0732">Signal</keyword>
<feature type="transmembrane region" description="Helical" evidence="1">
    <location>
        <begin position="160"/>
        <end position="180"/>
    </location>
</feature>
<dbReference type="SUPFAM" id="SSF50242">
    <property type="entry name" value="TIMP-like"/>
    <property type="match status" value="1"/>
</dbReference>
<gene>
    <name evidence="3" type="ORF">QT716_09625</name>
</gene>
<protein>
    <recommendedName>
        <fullName evidence="5">Tissue inhibitor of metalloproteinase</fullName>
    </recommendedName>
</protein>
<reference evidence="3 4" key="1">
    <citation type="submission" date="2023-06" db="EMBL/GenBank/DDBJ databases">
        <title>Sporosarcina sp. nov., isolated from Korean traditional fermented seafood 'Jeotgal'.</title>
        <authorList>
            <person name="Yang A.-I."/>
            <person name="Shin N.-R."/>
        </authorList>
    </citation>
    <scope>NUCLEOTIDE SEQUENCE [LARGE SCALE GENOMIC DNA]</scope>
    <source>
        <strain evidence="3 4">KCTC3840</strain>
    </source>
</reference>
<keyword evidence="4" id="KW-1185">Reference proteome</keyword>
<organism evidence="3 4">
    <name type="scientific">Sporosarcina aquimarina</name>
    <dbReference type="NCBI Taxonomy" id="114975"/>
    <lineage>
        <taxon>Bacteria</taxon>
        <taxon>Bacillati</taxon>
        <taxon>Bacillota</taxon>
        <taxon>Bacilli</taxon>
        <taxon>Bacillales</taxon>
        <taxon>Caryophanaceae</taxon>
        <taxon>Sporosarcina</taxon>
    </lineage>
</organism>
<sequence length="185" mass="20141">MNRITLFLSMFLLMGMMVPSNEVKACSCIEAPPVSEAVDQSDAVFLGTVTSIKELVSNREVTIEVKESWKGVESKTLTVYTGFNSADCGLTIDTGEKYLFYANKSSEDTGDPILTSSFCSRTATELNASEDLKVLGAGQKEFTETKASTPSEEDSNSKRLWVVAIGIGVLGIIFIGSWIIRSKRN</sequence>
<dbReference type="Gene3D" id="2.40.50.120">
    <property type="match status" value="1"/>
</dbReference>
<evidence type="ECO:0000313" key="3">
    <source>
        <dbReference type="EMBL" id="MDW0110293.1"/>
    </source>
</evidence>
<keyword evidence="1" id="KW-0812">Transmembrane</keyword>
<dbReference type="InterPro" id="IPR008993">
    <property type="entry name" value="TIMP-like_OB-fold"/>
</dbReference>
<evidence type="ECO:0008006" key="5">
    <source>
        <dbReference type="Google" id="ProtNLM"/>
    </source>
</evidence>
<keyword evidence="1" id="KW-0472">Membrane</keyword>
<evidence type="ECO:0000256" key="1">
    <source>
        <dbReference type="SAM" id="Phobius"/>
    </source>
</evidence>
<dbReference type="Proteomes" id="UP001280629">
    <property type="component" value="Unassembled WGS sequence"/>
</dbReference>
<feature type="signal peptide" evidence="2">
    <location>
        <begin position="1"/>
        <end position="25"/>
    </location>
</feature>
<name>A0ABU4FZZ7_9BACL</name>
<dbReference type="EMBL" id="JAUBDH010000005">
    <property type="protein sequence ID" value="MDW0110293.1"/>
    <property type="molecule type" value="Genomic_DNA"/>
</dbReference>
<accession>A0ABU4FZZ7</accession>
<evidence type="ECO:0000256" key="2">
    <source>
        <dbReference type="SAM" id="SignalP"/>
    </source>
</evidence>
<evidence type="ECO:0000313" key="4">
    <source>
        <dbReference type="Proteomes" id="UP001280629"/>
    </source>
</evidence>
<dbReference type="RefSeq" id="WP_317935847.1">
    <property type="nucleotide sequence ID" value="NZ_JAUBDH010000005.1"/>
</dbReference>
<keyword evidence="1" id="KW-1133">Transmembrane helix</keyword>